<keyword evidence="3" id="KW-1185">Reference proteome</keyword>
<evidence type="ECO:0000313" key="2">
    <source>
        <dbReference type="EMBL" id="BCJ44122.1"/>
    </source>
</evidence>
<accession>A0ABM7LXN4</accession>
<evidence type="ECO:0008006" key="4">
    <source>
        <dbReference type="Google" id="ProtNLM"/>
    </source>
</evidence>
<gene>
    <name evidence="2" type="ORF">Aiant_47790</name>
</gene>
<feature type="chain" id="PRO_5046416470" description="Secreted protein" evidence="1">
    <location>
        <begin position="44"/>
        <end position="147"/>
    </location>
</feature>
<reference evidence="2 3" key="1">
    <citation type="submission" date="2020-08" db="EMBL/GenBank/DDBJ databases">
        <title>Whole genome shotgun sequence of Actinoplanes ianthinogenes NBRC 13996.</title>
        <authorList>
            <person name="Komaki H."/>
            <person name="Tamura T."/>
        </authorList>
    </citation>
    <scope>NUCLEOTIDE SEQUENCE [LARGE SCALE GENOMIC DNA]</scope>
    <source>
        <strain evidence="2 3">NBRC 13996</strain>
    </source>
</reference>
<dbReference type="EMBL" id="AP023356">
    <property type="protein sequence ID" value="BCJ44122.1"/>
    <property type="molecule type" value="Genomic_DNA"/>
</dbReference>
<feature type="signal peptide" evidence="1">
    <location>
        <begin position="1"/>
        <end position="43"/>
    </location>
</feature>
<organism evidence="2 3">
    <name type="scientific">Actinoplanes ianthinogenes</name>
    <dbReference type="NCBI Taxonomy" id="122358"/>
    <lineage>
        <taxon>Bacteria</taxon>
        <taxon>Bacillati</taxon>
        <taxon>Actinomycetota</taxon>
        <taxon>Actinomycetes</taxon>
        <taxon>Micromonosporales</taxon>
        <taxon>Micromonosporaceae</taxon>
        <taxon>Actinoplanes</taxon>
    </lineage>
</organism>
<evidence type="ECO:0000256" key="1">
    <source>
        <dbReference type="SAM" id="SignalP"/>
    </source>
</evidence>
<dbReference type="RefSeq" id="WP_212846508.1">
    <property type="nucleotide sequence ID" value="NZ_AP023356.1"/>
</dbReference>
<name>A0ABM7LXN4_9ACTN</name>
<sequence>MTLFENRGFIVMSITLKRIAAGFGVAAATATVLVGVSASPAMADCSGVGNPYSPFNLWIGGILRGQEAVQYASTCDGDSNYRGKVNDTYTDGYQNCIKYYDPGTTTQGCSGGSWVNFQFYDQQSNSDAYWAGCAGSTCTVRIHNWGF</sequence>
<keyword evidence="1" id="KW-0732">Signal</keyword>
<evidence type="ECO:0000313" key="3">
    <source>
        <dbReference type="Proteomes" id="UP000676967"/>
    </source>
</evidence>
<dbReference type="Proteomes" id="UP000676967">
    <property type="component" value="Chromosome"/>
</dbReference>
<proteinExistence type="predicted"/>
<protein>
    <recommendedName>
        <fullName evidence="4">Secreted protein</fullName>
    </recommendedName>
</protein>